<sequence length="123" mass="13965">MEEVKKHNAKNDVYICIHNKVYDLTSFLIEHPGGDDVLLEHAGAHATQAFEDVGHSEDAREMMRKYLIGHVIEASAFISSIYFFHFSRIEKELILWSGMFIPVTVGLVAIAFGVYALRFNGFM</sequence>
<comment type="similarity">
    <text evidence="12">Belongs to the cytochrome b5 family.</text>
</comment>
<evidence type="ECO:0000256" key="3">
    <source>
        <dbReference type="ARBA" id="ARBA00022617"/>
    </source>
</evidence>
<keyword evidence="3" id="KW-0349">Heme</keyword>
<dbReference type="EMBL" id="JBJKFK010000613">
    <property type="protein sequence ID" value="KAL3316043.1"/>
    <property type="molecule type" value="Genomic_DNA"/>
</dbReference>
<keyword evidence="14" id="KW-1133">Transmembrane helix</keyword>
<dbReference type="InterPro" id="IPR050668">
    <property type="entry name" value="Cytochrome_b5"/>
</dbReference>
<evidence type="ECO:0000256" key="6">
    <source>
        <dbReference type="ARBA" id="ARBA00022824"/>
    </source>
</evidence>
<evidence type="ECO:0000313" key="17">
    <source>
        <dbReference type="Proteomes" id="UP001626550"/>
    </source>
</evidence>
<dbReference type="PANTHER" id="PTHR19359:SF150">
    <property type="entry name" value="CYTOCHROME B5"/>
    <property type="match status" value="1"/>
</dbReference>
<keyword evidence="7" id="KW-0492">Microsome</keyword>
<dbReference type="Proteomes" id="UP001626550">
    <property type="component" value="Unassembled WGS sequence"/>
</dbReference>
<feature type="domain" description="Cytochrome b5 heme-binding" evidence="15">
    <location>
        <begin position="1"/>
        <end position="72"/>
    </location>
</feature>
<keyword evidence="4 14" id="KW-0812">Transmembrane</keyword>
<evidence type="ECO:0000313" key="16">
    <source>
        <dbReference type="EMBL" id="KAL3316043.1"/>
    </source>
</evidence>
<proteinExistence type="inferred from homology"/>
<reference evidence="16 17" key="1">
    <citation type="submission" date="2024-11" db="EMBL/GenBank/DDBJ databases">
        <title>Adaptive evolution of stress response genes in parasites aligns with host niche diversity.</title>
        <authorList>
            <person name="Hahn C."/>
            <person name="Resl P."/>
        </authorList>
    </citation>
    <scope>NUCLEOTIDE SEQUENCE [LARGE SCALE GENOMIC DNA]</scope>
    <source>
        <strain evidence="16">EGGRZ-B1_66</strain>
        <tissue evidence="16">Body</tissue>
    </source>
</reference>
<evidence type="ECO:0000256" key="10">
    <source>
        <dbReference type="ARBA" id="ARBA00023136"/>
    </source>
</evidence>
<dbReference type="InterPro" id="IPR036400">
    <property type="entry name" value="Cyt_B5-like_heme/steroid_sf"/>
</dbReference>
<name>A0ABD2Q913_9PLAT</name>
<dbReference type="Pfam" id="PF00173">
    <property type="entry name" value="Cyt-b5"/>
    <property type="match status" value="1"/>
</dbReference>
<evidence type="ECO:0000256" key="11">
    <source>
        <dbReference type="ARBA" id="ARBA00037877"/>
    </source>
</evidence>
<keyword evidence="2" id="KW-0813">Transport</keyword>
<evidence type="ECO:0000256" key="8">
    <source>
        <dbReference type="ARBA" id="ARBA00022982"/>
    </source>
</evidence>
<keyword evidence="5" id="KW-0479">Metal-binding</keyword>
<feature type="transmembrane region" description="Helical" evidence="14">
    <location>
        <begin position="66"/>
        <end position="87"/>
    </location>
</feature>
<keyword evidence="17" id="KW-1185">Reference proteome</keyword>
<dbReference type="InterPro" id="IPR001199">
    <property type="entry name" value="Cyt_B5-like_heme/steroid-bd"/>
</dbReference>
<keyword evidence="8" id="KW-0249">Electron transport</keyword>
<comment type="caution">
    <text evidence="16">The sequence shown here is derived from an EMBL/GenBank/DDBJ whole genome shotgun (WGS) entry which is preliminary data.</text>
</comment>
<dbReference type="PROSITE" id="PS50255">
    <property type="entry name" value="CYTOCHROME_B5_2"/>
    <property type="match status" value="1"/>
</dbReference>
<comment type="subcellular location">
    <subcellularLocation>
        <location evidence="1">Endoplasmic reticulum membrane</location>
        <topology evidence="1">Single-pass membrane protein</topology>
        <orientation evidence="1">Cytoplasmic side</orientation>
    </subcellularLocation>
    <subcellularLocation>
        <location evidence="11">Microsome membrane</location>
        <topology evidence="11">Single-pass membrane protein</topology>
        <orientation evidence="11">Cytoplasmic side</orientation>
    </subcellularLocation>
</comment>
<organism evidence="16 17">
    <name type="scientific">Cichlidogyrus casuarinus</name>
    <dbReference type="NCBI Taxonomy" id="1844966"/>
    <lineage>
        <taxon>Eukaryota</taxon>
        <taxon>Metazoa</taxon>
        <taxon>Spiralia</taxon>
        <taxon>Lophotrochozoa</taxon>
        <taxon>Platyhelminthes</taxon>
        <taxon>Monogenea</taxon>
        <taxon>Monopisthocotylea</taxon>
        <taxon>Dactylogyridea</taxon>
        <taxon>Ancyrocephalidae</taxon>
        <taxon>Cichlidogyrus</taxon>
    </lineage>
</organism>
<evidence type="ECO:0000256" key="2">
    <source>
        <dbReference type="ARBA" id="ARBA00022448"/>
    </source>
</evidence>
<accession>A0ABD2Q913</accession>
<evidence type="ECO:0000256" key="1">
    <source>
        <dbReference type="ARBA" id="ARBA00004131"/>
    </source>
</evidence>
<evidence type="ECO:0000256" key="12">
    <source>
        <dbReference type="ARBA" id="ARBA00038168"/>
    </source>
</evidence>
<evidence type="ECO:0000256" key="14">
    <source>
        <dbReference type="SAM" id="Phobius"/>
    </source>
</evidence>
<evidence type="ECO:0000256" key="9">
    <source>
        <dbReference type="ARBA" id="ARBA00023004"/>
    </source>
</evidence>
<dbReference type="SMART" id="SM01117">
    <property type="entry name" value="Cyt-b5"/>
    <property type="match status" value="1"/>
</dbReference>
<dbReference type="GO" id="GO:0046872">
    <property type="term" value="F:metal ion binding"/>
    <property type="evidence" value="ECO:0007669"/>
    <property type="project" value="UniProtKB-KW"/>
</dbReference>
<dbReference type="PANTHER" id="PTHR19359">
    <property type="entry name" value="CYTOCHROME B5"/>
    <property type="match status" value="1"/>
</dbReference>
<gene>
    <name evidence="16" type="primary">CYB5B</name>
    <name evidence="16" type="ORF">Ciccas_005311</name>
</gene>
<feature type="transmembrane region" description="Helical" evidence="14">
    <location>
        <begin position="93"/>
        <end position="117"/>
    </location>
</feature>
<evidence type="ECO:0000256" key="4">
    <source>
        <dbReference type="ARBA" id="ARBA00022692"/>
    </source>
</evidence>
<dbReference type="Gene3D" id="3.10.120.10">
    <property type="entry name" value="Cytochrome b5-like heme/steroid binding domain"/>
    <property type="match status" value="1"/>
</dbReference>
<dbReference type="PRINTS" id="PR00363">
    <property type="entry name" value="CYTOCHROMEB5"/>
</dbReference>
<protein>
    <recommendedName>
        <fullName evidence="13">Cytochrome b5</fullName>
    </recommendedName>
</protein>
<dbReference type="AlphaFoldDB" id="A0ABD2Q913"/>
<dbReference type="GO" id="GO:0005789">
    <property type="term" value="C:endoplasmic reticulum membrane"/>
    <property type="evidence" value="ECO:0007669"/>
    <property type="project" value="UniProtKB-SubCell"/>
</dbReference>
<keyword evidence="9" id="KW-0408">Iron</keyword>
<keyword evidence="10 14" id="KW-0472">Membrane</keyword>
<evidence type="ECO:0000259" key="15">
    <source>
        <dbReference type="PROSITE" id="PS50255"/>
    </source>
</evidence>
<keyword evidence="6" id="KW-0256">Endoplasmic reticulum</keyword>
<evidence type="ECO:0000256" key="13">
    <source>
        <dbReference type="ARBA" id="ARBA00039806"/>
    </source>
</evidence>
<dbReference type="FunFam" id="3.10.120.10:FF:000002">
    <property type="entry name" value="Cytochrome b5 type B"/>
    <property type="match status" value="1"/>
</dbReference>
<evidence type="ECO:0000256" key="5">
    <source>
        <dbReference type="ARBA" id="ARBA00022723"/>
    </source>
</evidence>
<dbReference type="SUPFAM" id="SSF55856">
    <property type="entry name" value="Cytochrome b5-like heme/steroid binding domain"/>
    <property type="match status" value="1"/>
</dbReference>
<evidence type="ECO:0000256" key="7">
    <source>
        <dbReference type="ARBA" id="ARBA00022848"/>
    </source>
</evidence>